<dbReference type="GO" id="GO:1990050">
    <property type="term" value="F:phosphatidic acid transfer activity"/>
    <property type="evidence" value="ECO:0007669"/>
    <property type="project" value="TreeGrafter"/>
</dbReference>
<sequence length="206" mass="22396">MSASFAPECNEVKERYDTCFLKWYSEKYLRGAGTSNKNECESLFNDYQKCLGVALKKKGIDKLLDEAREDNKENDATHMGRRWVRSSVPIAQAQLEPGSISSTRDDTKVLPLVQLLKVIRLFVSNATSIRAPNPAGASLTTPGLDSSSSSEQTIPAVARANVALPTVSLPAASRLPRVAYTISVCGYTTLVAEASGQIQFGPAMRH</sequence>
<organism evidence="3">
    <name type="scientific">Pyricularia oryzae (strain Y34)</name>
    <name type="common">Rice blast fungus</name>
    <name type="synonym">Magnaporthe oryzae</name>
    <dbReference type="NCBI Taxonomy" id="1143189"/>
    <lineage>
        <taxon>Eukaryota</taxon>
        <taxon>Fungi</taxon>
        <taxon>Dikarya</taxon>
        <taxon>Ascomycota</taxon>
        <taxon>Pezizomycotina</taxon>
        <taxon>Sordariomycetes</taxon>
        <taxon>Sordariomycetidae</taxon>
        <taxon>Magnaporthales</taxon>
        <taxon>Pyriculariaceae</taxon>
        <taxon>Pyricularia</taxon>
    </lineage>
</organism>
<name>A0AA97PR56_PYRO3</name>
<dbReference type="GO" id="GO:0005758">
    <property type="term" value="C:mitochondrial intermembrane space"/>
    <property type="evidence" value="ECO:0007669"/>
    <property type="project" value="TreeGrafter"/>
</dbReference>
<reference evidence="3" key="1">
    <citation type="journal article" date="2012" name="PLoS Genet.">
        <title>Comparative analysis of the genomes of two field isolates of the rice blast fungus Magnaporthe oryzae.</title>
        <authorList>
            <person name="Xue M."/>
            <person name="Yang J."/>
            <person name="Li Z."/>
            <person name="Hu S."/>
            <person name="Yao N."/>
            <person name="Dean R.A."/>
            <person name="Zhao W."/>
            <person name="Shen M."/>
            <person name="Zhang H."/>
            <person name="Li C."/>
            <person name="Liu L."/>
            <person name="Cao L."/>
            <person name="Xu X."/>
            <person name="Xing Y."/>
            <person name="Hsiang T."/>
            <person name="Zhang Z."/>
            <person name="Xu J.R."/>
            <person name="Peng Y.L."/>
        </authorList>
    </citation>
    <scope>NUCLEOTIDE SEQUENCE</scope>
    <source>
        <strain evidence="3">Y34</strain>
    </source>
</reference>
<dbReference type="EMBL" id="JH793916">
    <property type="protein sequence ID" value="ELQ43879.1"/>
    <property type="molecule type" value="Genomic_DNA"/>
</dbReference>
<comment type="similarity">
    <text evidence="1">Belongs to the TRIAP1/MDM35 family.</text>
</comment>
<dbReference type="PANTHER" id="PTHR46403">
    <property type="entry name" value="TP53-REGULATED INHIBITOR OF APOPTOSIS 1"/>
    <property type="match status" value="1"/>
</dbReference>
<dbReference type="GO" id="GO:0005634">
    <property type="term" value="C:nucleus"/>
    <property type="evidence" value="ECO:0007669"/>
    <property type="project" value="TreeGrafter"/>
</dbReference>
<dbReference type="PANTHER" id="PTHR46403:SF1">
    <property type="entry name" value="TP53-REGULATED INHIBITOR OF APOPTOSIS 1"/>
    <property type="match status" value="1"/>
</dbReference>
<gene>
    <name evidence="3" type="ORF">OOU_Y34scaffold00126g82</name>
</gene>
<dbReference type="InterPro" id="IPR007918">
    <property type="entry name" value="MDM35_apoptosis"/>
</dbReference>
<keyword evidence="2" id="KW-1015">Disulfide bond</keyword>
<dbReference type="Pfam" id="PF05254">
    <property type="entry name" value="UPF0203"/>
    <property type="match status" value="1"/>
</dbReference>
<evidence type="ECO:0000313" key="3">
    <source>
        <dbReference type="EMBL" id="ELQ43879.1"/>
    </source>
</evidence>
<dbReference type="AlphaFoldDB" id="A0AA97PR56"/>
<proteinExistence type="inferred from homology"/>
<evidence type="ECO:0000256" key="2">
    <source>
        <dbReference type="ARBA" id="ARBA00023157"/>
    </source>
</evidence>
<protein>
    <submittedName>
        <fullName evidence="3">Uncharacterized protein</fullName>
    </submittedName>
</protein>
<evidence type="ECO:0000256" key="1">
    <source>
        <dbReference type="ARBA" id="ARBA00006196"/>
    </source>
</evidence>
<dbReference type="GO" id="GO:0045332">
    <property type="term" value="P:phospholipid translocation"/>
    <property type="evidence" value="ECO:0007669"/>
    <property type="project" value="TreeGrafter"/>
</dbReference>
<dbReference type="Proteomes" id="UP000011086">
    <property type="component" value="Unassembled WGS sequence"/>
</dbReference>
<accession>A0AA97PR56</accession>
<dbReference type="GO" id="GO:0005829">
    <property type="term" value="C:cytosol"/>
    <property type="evidence" value="ECO:0007669"/>
    <property type="project" value="TreeGrafter"/>
</dbReference>